<dbReference type="PANTHER" id="PTHR47815">
    <property type="entry name" value="UNIVERSAL STRESS PROTEIN A FAMILY PROTEIN C25B2.10"/>
    <property type="match status" value="1"/>
</dbReference>
<dbReference type="InterPro" id="IPR006016">
    <property type="entry name" value="UspA"/>
</dbReference>
<dbReference type="InterPro" id="IPR014729">
    <property type="entry name" value="Rossmann-like_a/b/a_fold"/>
</dbReference>
<dbReference type="SUPFAM" id="SSF52402">
    <property type="entry name" value="Adenine nucleotide alpha hydrolases-like"/>
    <property type="match status" value="1"/>
</dbReference>
<evidence type="ECO:0000313" key="3">
    <source>
        <dbReference type="EMBL" id="KAG2178311.1"/>
    </source>
</evidence>
<accession>A0A8H7UAF5</accession>
<dbReference type="OrthoDB" id="843225at2759"/>
<evidence type="ECO:0000256" key="1">
    <source>
        <dbReference type="SAM" id="MobiDB-lite"/>
    </source>
</evidence>
<dbReference type="AlphaFoldDB" id="A0A8H7UAF5"/>
<comment type="caution">
    <text evidence="3">The sequence shown here is derived from an EMBL/GenBank/DDBJ whole genome shotgun (WGS) entry which is preliminary data.</text>
</comment>
<reference evidence="3" key="1">
    <citation type="submission" date="2020-12" db="EMBL/GenBank/DDBJ databases">
        <title>Metabolic potential, ecology and presence of endohyphal bacteria is reflected in genomic diversity of Mucoromycotina.</title>
        <authorList>
            <person name="Muszewska A."/>
            <person name="Okrasinska A."/>
            <person name="Steczkiewicz K."/>
            <person name="Drgas O."/>
            <person name="Orlowska M."/>
            <person name="Perlinska-Lenart U."/>
            <person name="Aleksandrzak-Piekarczyk T."/>
            <person name="Szatraj K."/>
            <person name="Zielenkiewicz U."/>
            <person name="Pilsyk S."/>
            <person name="Malc E."/>
            <person name="Mieczkowski P."/>
            <person name="Kruszewska J.S."/>
            <person name="Biernat P."/>
            <person name="Pawlowska J."/>
        </authorList>
    </citation>
    <scope>NUCLEOTIDE SEQUENCE</scope>
    <source>
        <strain evidence="3">WA0000051536</strain>
    </source>
</reference>
<feature type="domain" description="UspA" evidence="2">
    <location>
        <begin position="46"/>
        <end position="185"/>
    </location>
</feature>
<name>A0A8H7UAF5_9FUNG</name>
<dbReference type="Gene3D" id="3.40.50.620">
    <property type="entry name" value="HUPs"/>
    <property type="match status" value="1"/>
</dbReference>
<dbReference type="EMBL" id="JAEPRA010000011">
    <property type="protein sequence ID" value="KAG2178311.1"/>
    <property type="molecule type" value="Genomic_DNA"/>
</dbReference>
<evidence type="ECO:0000313" key="4">
    <source>
        <dbReference type="Proteomes" id="UP000612746"/>
    </source>
</evidence>
<evidence type="ECO:0000259" key="2">
    <source>
        <dbReference type="Pfam" id="PF00582"/>
    </source>
</evidence>
<dbReference type="CDD" id="cd23659">
    <property type="entry name" value="USP_At3g01520-like"/>
    <property type="match status" value="1"/>
</dbReference>
<dbReference type="Proteomes" id="UP000612746">
    <property type="component" value="Unassembled WGS sequence"/>
</dbReference>
<dbReference type="PRINTS" id="PR01438">
    <property type="entry name" value="UNVRSLSTRESS"/>
</dbReference>
<dbReference type="PANTHER" id="PTHR47815:SF1">
    <property type="entry name" value="UNIVERSAL STRESS PROTEIN A FAMILY PROTEIN C25B2.10"/>
    <property type="match status" value="1"/>
</dbReference>
<dbReference type="InterPro" id="IPR006015">
    <property type="entry name" value="Universal_stress_UspA"/>
</dbReference>
<dbReference type="Pfam" id="PF00582">
    <property type="entry name" value="Usp"/>
    <property type="match status" value="1"/>
</dbReference>
<proteinExistence type="predicted"/>
<protein>
    <recommendedName>
        <fullName evidence="2">UspA domain-containing protein</fullName>
    </recommendedName>
</protein>
<gene>
    <name evidence="3" type="ORF">INT44_001461</name>
</gene>
<keyword evidence="4" id="KW-1185">Reference proteome</keyword>
<feature type="compositionally biased region" description="Low complexity" evidence="1">
    <location>
        <begin position="257"/>
        <end position="266"/>
    </location>
</feature>
<feature type="region of interest" description="Disordered" evidence="1">
    <location>
        <begin position="194"/>
        <end position="266"/>
    </location>
</feature>
<sequence>MSYLGVKSDKYVRGVSFDNMTDKDLPDYSFTLRGKSKGFQRTRRSRTFMVATDLANYSEYALTWANEEIMDSGDELIILRVVTVDMTDKRANVQALLHHEEVKARENANAVLNKVLDKETDIEISVVIEFVIGKVQETIQHMIAMYQPSMLIVGTRGLSDFKTMLLGSISKYCLQHSPVPVVVVRPDDKLKKMKKNKNRLSNLMRIGGKSGTTSEEDFSASNNGSPGLEKGMSKLSVDGYFSRSRTPSPATSPQPSPTTSTVPSSK</sequence>
<organism evidence="3 4">
    <name type="scientific">Umbelopsis vinacea</name>
    <dbReference type="NCBI Taxonomy" id="44442"/>
    <lineage>
        <taxon>Eukaryota</taxon>
        <taxon>Fungi</taxon>
        <taxon>Fungi incertae sedis</taxon>
        <taxon>Mucoromycota</taxon>
        <taxon>Mucoromycotina</taxon>
        <taxon>Umbelopsidomycetes</taxon>
        <taxon>Umbelopsidales</taxon>
        <taxon>Umbelopsidaceae</taxon>
        <taxon>Umbelopsis</taxon>
    </lineage>
</organism>